<reference evidence="1" key="1">
    <citation type="journal article" date="2014" name="Front. Microbiol.">
        <title>High frequency of phylogenetically diverse reductive dehalogenase-homologous genes in deep subseafloor sedimentary metagenomes.</title>
        <authorList>
            <person name="Kawai M."/>
            <person name="Futagami T."/>
            <person name="Toyoda A."/>
            <person name="Takaki Y."/>
            <person name="Nishi S."/>
            <person name="Hori S."/>
            <person name="Arai W."/>
            <person name="Tsubouchi T."/>
            <person name="Morono Y."/>
            <person name="Uchiyama I."/>
            <person name="Ito T."/>
            <person name="Fujiyama A."/>
            <person name="Inagaki F."/>
            <person name="Takami H."/>
        </authorList>
    </citation>
    <scope>NUCLEOTIDE SEQUENCE</scope>
    <source>
        <strain evidence="1">Expedition CK06-06</strain>
    </source>
</reference>
<dbReference type="AlphaFoldDB" id="X0U4R6"/>
<protein>
    <submittedName>
        <fullName evidence="1">Uncharacterized protein</fullName>
    </submittedName>
</protein>
<accession>X0U4R6</accession>
<sequence>MVPSGTQLGPNWAAEWDGTITLPTDGPASRWVGFWHQNTGHLTFNGLLNLVMEGYGNSIPSDAMYWSIDQMRARYELPTQIFVDLYTITPALLALAAITVTEHKRQQDNQVEFGWHKIACGFNGALRQGEALGFDTDPTDPVYTPV</sequence>
<proteinExistence type="predicted"/>
<organism evidence="1">
    <name type="scientific">marine sediment metagenome</name>
    <dbReference type="NCBI Taxonomy" id="412755"/>
    <lineage>
        <taxon>unclassified sequences</taxon>
        <taxon>metagenomes</taxon>
        <taxon>ecological metagenomes</taxon>
    </lineage>
</organism>
<evidence type="ECO:0000313" key="1">
    <source>
        <dbReference type="EMBL" id="GAG00540.1"/>
    </source>
</evidence>
<name>X0U4R6_9ZZZZ</name>
<gene>
    <name evidence="1" type="ORF">S01H1_39688</name>
</gene>
<comment type="caution">
    <text evidence="1">The sequence shown here is derived from an EMBL/GenBank/DDBJ whole genome shotgun (WGS) entry which is preliminary data.</text>
</comment>
<dbReference type="EMBL" id="BARS01025074">
    <property type="protein sequence ID" value="GAG00540.1"/>
    <property type="molecule type" value="Genomic_DNA"/>
</dbReference>